<gene>
    <name evidence="2" type="ORF">SPARVUS_LOCUS5850309</name>
</gene>
<evidence type="ECO:0000256" key="1">
    <source>
        <dbReference type="SAM" id="MobiDB-lite"/>
    </source>
</evidence>
<organism evidence="2 3">
    <name type="scientific">Staurois parvus</name>
    <dbReference type="NCBI Taxonomy" id="386267"/>
    <lineage>
        <taxon>Eukaryota</taxon>
        <taxon>Metazoa</taxon>
        <taxon>Chordata</taxon>
        <taxon>Craniata</taxon>
        <taxon>Vertebrata</taxon>
        <taxon>Euteleostomi</taxon>
        <taxon>Amphibia</taxon>
        <taxon>Batrachia</taxon>
        <taxon>Anura</taxon>
        <taxon>Neobatrachia</taxon>
        <taxon>Ranoidea</taxon>
        <taxon>Ranidae</taxon>
        <taxon>Staurois</taxon>
    </lineage>
</organism>
<comment type="caution">
    <text evidence="2">The sequence shown here is derived from an EMBL/GenBank/DDBJ whole genome shotgun (WGS) entry which is preliminary data.</text>
</comment>
<sequence>MGRSDPVSLEQLVHQAVMKKDFLGQESFFAVGTTSIPTLGAPVALTDDLAPAGVSETSGVLTTAVGGAFSLPPPLSTLTPPSPAPTGGPGPSAEGEEETTTTLITTTTVTTVLTAPFCVTTIFRSWRVFWRLRNTLVEVSSVVWTVHTACPCTWAMEWRFGWRS</sequence>
<proteinExistence type="predicted"/>
<name>A0ABN9CWM1_9NEOB</name>
<dbReference type="Proteomes" id="UP001162483">
    <property type="component" value="Unassembled WGS sequence"/>
</dbReference>
<feature type="region of interest" description="Disordered" evidence="1">
    <location>
        <begin position="72"/>
        <end position="99"/>
    </location>
</feature>
<evidence type="ECO:0000313" key="3">
    <source>
        <dbReference type="Proteomes" id="UP001162483"/>
    </source>
</evidence>
<reference evidence="2" key="1">
    <citation type="submission" date="2023-05" db="EMBL/GenBank/DDBJ databases">
        <authorList>
            <person name="Stuckert A."/>
        </authorList>
    </citation>
    <scope>NUCLEOTIDE SEQUENCE</scope>
</reference>
<protein>
    <submittedName>
        <fullName evidence="2">Uncharacterized protein</fullName>
    </submittedName>
</protein>
<accession>A0ABN9CWM1</accession>
<dbReference type="EMBL" id="CATNWA010012811">
    <property type="protein sequence ID" value="CAI9564124.1"/>
    <property type="molecule type" value="Genomic_DNA"/>
</dbReference>
<feature type="compositionally biased region" description="Pro residues" evidence="1">
    <location>
        <begin position="72"/>
        <end position="88"/>
    </location>
</feature>
<evidence type="ECO:0000313" key="2">
    <source>
        <dbReference type="EMBL" id="CAI9564124.1"/>
    </source>
</evidence>
<keyword evidence="3" id="KW-1185">Reference proteome</keyword>